<dbReference type="EMBL" id="JAHRHY010000005">
    <property type="protein sequence ID" value="KAG9069430.1"/>
    <property type="molecule type" value="Genomic_DNA"/>
</dbReference>
<evidence type="ECO:0000313" key="3">
    <source>
        <dbReference type="EMBL" id="KAG9069430.1"/>
    </source>
</evidence>
<dbReference type="Proteomes" id="UP000707451">
    <property type="component" value="Unassembled WGS sequence"/>
</dbReference>
<organism evidence="3 4">
    <name type="scientific">Linnemannia hyalina</name>
    <dbReference type="NCBI Taxonomy" id="64524"/>
    <lineage>
        <taxon>Eukaryota</taxon>
        <taxon>Fungi</taxon>
        <taxon>Fungi incertae sedis</taxon>
        <taxon>Mucoromycota</taxon>
        <taxon>Mortierellomycotina</taxon>
        <taxon>Mortierellomycetes</taxon>
        <taxon>Mortierellales</taxon>
        <taxon>Mortierellaceae</taxon>
        <taxon>Linnemannia</taxon>
    </lineage>
</organism>
<dbReference type="OrthoDB" id="73168at2759"/>
<feature type="region of interest" description="Disordered" evidence="1">
    <location>
        <begin position="193"/>
        <end position="226"/>
    </location>
</feature>
<dbReference type="InterPro" id="IPR018624">
    <property type="entry name" value="Sec66"/>
</dbReference>
<accession>A0A9P8BV48</accession>
<dbReference type="GO" id="GO:0031204">
    <property type="term" value="P:post-translational protein targeting to membrane, translocation"/>
    <property type="evidence" value="ECO:0007669"/>
    <property type="project" value="InterPro"/>
</dbReference>
<keyword evidence="2" id="KW-0472">Membrane</keyword>
<dbReference type="Pfam" id="PF09802">
    <property type="entry name" value="Sec66"/>
    <property type="match status" value="1"/>
</dbReference>
<gene>
    <name evidence="3" type="primary">SEC66_2</name>
    <name evidence="3" type="ORF">KI688_010332</name>
</gene>
<evidence type="ECO:0000313" key="4">
    <source>
        <dbReference type="Proteomes" id="UP000707451"/>
    </source>
</evidence>
<keyword evidence="2" id="KW-0812">Transmembrane</keyword>
<reference evidence="3" key="1">
    <citation type="submission" date="2021-06" db="EMBL/GenBank/DDBJ databases">
        <title>Genome Sequence of Mortierella hyaline Strain SCG-10, a Cold-Adapted, Nitrate-Reducing Fungus Isolated from Soil in Minnesota, USA.</title>
        <authorList>
            <person name="Aldossari N."/>
        </authorList>
    </citation>
    <scope>NUCLEOTIDE SEQUENCE</scope>
    <source>
        <strain evidence="3">SCG-10</strain>
    </source>
</reference>
<keyword evidence="4" id="KW-1185">Reference proteome</keyword>
<protein>
    <submittedName>
        <fullName evidence="3">Translocation protein S66</fullName>
    </submittedName>
</protein>
<feature type="compositionally biased region" description="Low complexity" evidence="1">
    <location>
        <begin position="217"/>
        <end position="226"/>
    </location>
</feature>
<feature type="transmembrane region" description="Helical" evidence="2">
    <location>
        <begin position="6"/>
        <end position="25"/>
    </location>
</feature>
<keyword evidence="2" id="KW-1133">Transmembrane helix</keyword>
<evidence type="ECO:0000256" key="2">
    <source>
        <dbReference type="SAM" id="Phobius"/>
    </source>
</evidence>
<sequence length="245" mass="27239">MGSVWLAIIYIGGWILSMRIFGYFWKNRKLAATSLLFYLDDMPMKPQDGKDGQRTGIPAPVAINDAEPWFGENIARSQYIALLQQDEPEATETQLTAALLRRAMEGVVRVLSMREDKQVLANLVKQGTVGDDIWTQFTLSEKELEAEIMAIVEEANTFKENWGQSILQTASEMVMHEKTKQMQKELALRREEEARKQAVRDQRKEKKALKEKKEGTAAPAAAAAAKESVADAPAPAAAAEVEASA</sequence>
<proteinExistence type="predicted"/>
<dbReference type="PANTHER" id="PTHR28229">
    <property type="entry name" value="TRANSLOCATION PROTEIN SEC66"/>
    <property type="match status" value="1"/>
</dbReference>
<dbReference type="AlphaFoldDB" id="A0A9P8BV48"/>
<feature type="compositionally biased region" description="Basic and acidic residues" evidence="1">
    <location>
        <begin position="193"/>
        <end position="204"/>
    </location>
</feature>
<dbReference type="PANTHER" id="PTHR28229:SF1">
    <property type="entry name" value="TRANSLOCATION PROTEIN SEC66"/>
    <property type="match status" value="1"/>
</dbReference>
<comment type="caution">
    <text evidence="3">The sequence shown here is derived from an EMBL/GenBank/DDBJ whole genome shotgun (WGS) entry which is preliminary data.</text>
</comment>
<evidence type="ECO:0000256" key="1">
    <source>
        <dbReference type="SAM" id="MobiDB-lite"/>
    </source>
</evidence>
<dbReference type="GO" id="GO:0031207">
    <property type="term" value="C:Sec62/Sec63 complex"/>
    <property type="evidence" value="ECO:0007669"/>
    <property type="project" value="InterPro"/>
</dbReference>
<name>A0A9P8BV48_9FUNG</name>